<feature type="domain" description="Fungal lipase-type" evidence="1">
    <location>
        <begin position="143"/>
        <end position="227"/>
    </location>
</feature>
<dbReference type="EMBL" id="VIWO01000004">
    <property type="protein sequence ID" value="TWF40427.1"/>
    <property type="molecule type" value="Genomic_DNA"/>
</dbReference>
<organism evidence="2 3">
    <name type="scientific">Chitinophaga polysaccharea</name>
    <dbReference type="NCBI Taxonomy" id="1293035"/>
    <lineage>
        <taxon>Bacteria</taxon>
        <taxon>Pseudomonadati</taxon>
        <taxon>Bacteroidota</taxon>
        <taxon>Chitinophagia</taxon>
        <taxon>Chitinophagales</taxon>
        <taxon>Chitinophagaceae</taxon>
        <taxon>Chitinophaga</taxon>
    </lineage>
</organism>
<protein>
    <submittedName>
        <fullName evidence="2">Lipase (Class 3)</fullName>
    </submittedName>
</protein>
<dbReference type="RefSeq" id="WP_145670429.1">
    <property type="nucleotide sequence ID" value="NZ_VIWO01000004.1"/>
</dbReference>
<dbReference type="InterPro" id="IPR002921">
    <property type="entry name" value="Fungal_lipase-type"/>
</dbReference>
<gene>
    <name evidence="2" type="ORF">FHW36_104109</name>
</gene>
<dbReference type="SUPFAM" id="SSF53474">
    <property type="entry name" value="alpha/beta-Hydrolases"/>
    <property type="match status" value="1"/>
</dbReference>
<dbReference type="PANTHER" id="PTHR45856">
    <property type="entry name" value="ALPHA/BETA-HYDROLASES SUPERFAMILY PROTEIN"/>
    <property type="match status" value="1"/>
</dbReference>
<keyword evidence="3" id="KW-1185">Reference proteome</keyword>
<dbReference type="Pfam" id="PF01764">
    <property type="entry name" value="Lipase_3"/>
    <property type="match status" value="1"/>
</dbReference>
<dbReference type="Proteomes" id="UP000320811">
    <property type="component" value="Unassembled WGS sequence"/>
</dbReference>
<dbReference type="AlphaFoldDB" id="A0A561PQM9"/>
<dbReference type="InterPro" id="IPR029058">
    <property type="entry name" value="AB_hydrolase_fold"/>
</dbReference>
<proteinExistence type="predicted"/>
<dbReference type="Gene3D" id="3.40.50.1820">
    <property type="entry name" value="alpha/beta hydrolase"/>
    <property type="match status" value="1"/>
</dbReference>
<accession>A0A561PQM9</accession>
<evidence type="ECO:0000313" key="3">
    <source>
        <dbReference type="Proteomes" id="UP000320811"/>
    </source>
</evidence>
<reference evidence="2 3" key="1">
    <citation type="submission" date="2019-06" db="EMBL/GenBank/DDBJ databases">
        <title>Sorghum-associated microbial communities from plants grown in Nebraska, USA.</title>
        <authorList>
            <person name="Schachtman D."/>
        </authorList>
    </citation>
    <scope>NUCLEOTIDE SEQUENCE [LARGE SCALE GENOMIC DNA]</scope>
    <source>
        <strain evidence="2 3">1209</strain>
    </source>
</reference>
<evidence type="ECO:0000313" key="2">
    <source>
        <dbReference type="EMBL" id="TWF40427.1"/>
    </source>
</evidence>
<dbReference type="PANTHER" id="PTHR45856:SF24">
    <property type="entry name" value="FUNGAL LIPASE-LIKE DOMAIN-CONTAINING PROTEIN"/>
    <property type="match status" value="1"/>
</dbReference>
<name>A0A561PQM9_9BACT</name>
<dbReference type="OrthoDB" id="1223308at2"/>
<sequence>MESNISPDELKKIAVRLCNVAGYADPDNDIKTLMPGWSIAWSSGKATDPNYFFIAEHESKDVYALAIRGSVSRNNQDVLVDWGLEDLDAALAYWPFTSNDVASGADKMPCISAGAYTGFTEMLLLRNNLGFVPLLTLREALLYLTKNGDKPLIITGHSLGGNLANVYASYFAECLKRQFSKAAGNISLVTFAAPASGNADFANDLDAKITNAWHLHNIRDVVPNFPVAARLLLVSNFYKPETPDATVIQVSTGKGQDPMTVHDFYQNLAGALLLLGYQQPKNNYEYFEANLDARWQGNNIDDWHSQVGFQHQLFNYAKYVGVDLPPVKQPIVTAEAIV</sequence>
<evidence type="ECO:0000259" key="1">
    <source>
        <dbReference type="Pfam" id="PF01764"/>
    </source>
</evidence>
<comment type="caution">
    <text evidence="2">The sequence shown here is derived from an EMBL/GenBank/DDBJ whole genome shotgun (WGS) entry which is preliminary data.</text>
</comment>
<dbReference type="CDD" id="cd00519">
    <property type="entry name" value="Lipase_3"/>
    <property type="match status" value="1"/>
</dbReference>
<dbReference type="GO" id="GO:0006629">
    <property type="term" value="P:lipid metabolic process"/>
    <property type="evidence" value="ECO:0007669"/>
    <property type="project" value="InterPro"/>
</dbReference>
<dbReference type="InterPro" id="IPR051218">
    <property type="entry name" value="Sec_MonoDiacylglyc_Lipase"/>
</dbReference>